<gene>
    <name evidence="2" type="ORF">TBIB3V08_LOCUS12288</name>
</gene>
<reference evidence="2" key="1">
    <citation type="submission" date="2020-11" db="EMBL/GenBank/DDBJ databases">
        <authorList>
            <person name="Tran Van P."/>
        </authorList>
    </citation>
    <scope>NUCLEOTIDE SEQUENCE</scope>
</reference>
<organism evidence="2">
    <name type="scientific">Timema bartmani</name>
    <dbReference type="NCBI Taxonomy" id="61472"/>
    <lineage>
        <taxon>Eukaryota</taxon>
        <taxon>Metazoa</taxon>
        <taxon>Ecdysozoa</taxon>
        <taxon>Arthropoda</taxon>
        <taxon>Hexapoda</taxon>
        <taxon>Insecta</taxon>
        <taxon>Pterygota</taxon>
        <taxon>Neoptera</taxon>
        <taxon>Polyneoptera</taxon>
        <taxon>Phasmatodea</taxon>
        <taxon>Timematodea</taxon>
        <taxon>Timematoidea</taxon>
        <taxon>Timematidae</taxon>
        <taxon>Timema</taxon>
    </lineage>
</organism>
<proteinExistence type="predicted"/>
<dbReference type="Gene3D" id="3.40.50.80">
    <property type="entry name" value="Nucleotide-binding domain of ferredoxin-NADP reductase (FNR) module"/>
    <property type="match status" value="1"/>
</dbReference>
<sequence>MIQEHLFPPSPDTLVLMCGPPPMINYACIPNLDKLNYDAKLSHKDAEPSREARLSHSDSTSAHCEREDNMTGVSPQSSCSSLPTVGDECHVVSSTNLPIITQFYRLVPLLFSFKQLLICNKTELNPFQSHYFTENIEASGIEPGTSGFVDSRNRGSEMQSHCVKDTQCQQANGTGDGGCIVAPVVEVAETPRGLIQLDSPPDVQFLDGVVDIVSKAHIFSRRPAALVVVGRDVSTNASYRAETLSCDHSLR</sequence>
<dbReference type="InterPro" id="IPR039261">
    <property type="entry name" value="FNR_nucleotide-bd"/>
</dbReference>
<evidence type="ECO:0000256" key="1">
    <source>
        <dbReference type="SAM" id="MobiDB-lite"/>
    </source>
</evidence>
<feature type="compositionally biased region" description="Basic and acidic residues" evidence="1">
    <location>
        <begin position="46"/>
        <end position="56"/>
    </location>
</feature>
<dbReference type="EMBL" id="OD573271">
    <property type="protein sequence ID" value="CAD7450017.1"/>
    <property type="molecule type" value="Genomic_DNA"/>
</dbReference>
<protein>
    <submittedName>
        <fullName evidence="2">Uncharacterized protein</fullName>
    </submittedName>
</protein>
<name>A0A7R9I706_9NEOP</name>
<feature type="compositionally biased region" description="Polar residues" evidence="1">
    <location>
        <begin position="71"/>
        <end position="82"/>
    </location>
</feature>
<dbReference type="AlphaFoldDB" id="A0A7R9I706"/>
<accession>A0A7R9I706</accession>
<evidence type="ECO:0000313" key="2">
    <source>
        <dbReference type="EMBL" id="CAD7450017.1"/>
    </source>
</evidence>
<feature type="region of interest" description="Disordered" evidence="1">
    <location>
        <begin position="46"/>
        <end position="82"/>
    </location>
</feature>
<dbReference type="SUPFAM" id="SSF52343">
    <property type="entry name" value="Ferredoxin reductase-like, C-terminal NADP-linked domain"/>
    <property type="match status" value="1"/>
</dbReference>